<comment type="caution">
    <text evidence="1">The sequence shown here is derived from an EMBL/GenBank/DDBJ whole genome shotgun (WGS) entry which is preliminary data.</text>
</comment>
<dbReference type="SUPFAM" id="SSF56219">
    <property type="entry name" value="DNase I-like"/>
    <property type="match status" value="1"/>
</dbReference>
<proteinExistence type="predicted"/>
<evidence type="ECO:0000313" key="2">
    <source>
        <dbReference type="Proteomes" id="UP001152320"/>
    </source>
</evidence>
<keyword evidence="2" id="KW-1185">Reference proteome</keyword>
<dbReference type="Proteomes" id="UP001152320">
    <property type="component" value="Chromosome 5"/>
</dbReference>
<dbReference type="OrthoDB" id="6073759at2759"/>
<dbReference type="InterPro" id="IPR036691">
    <property type="entry name" value="Endo/exonu/phosph_ase_sf"/>
</dbReference>
<dbReference type="EMBL" id="JAIZAY010000005">
    <property type="protein sequence ID" value="KAJ8041254.1"/>
    <property type="molecule type" value="Genomic_DNA"/>
</dbReference>
<gene>
    <name evidence="1" type="ORF">HOLleu_12019</name>
</gene>
<sequence length="257" mass="30386">MYHREARYWQNEWGGKAVYSHLNTASRDVCILFKPTLSFDIIKMDVHDAGRYIILDLKVHDCIFTLLCVYGPNVDDPMFYQSFVPLLSNFQCDNIIIGGDFKFVFNLDLDKQNGNRRTNVHARDECMKVMNYFYLVDIWRERNPRLKYFFFWRSNVTPGINCRLDFFLISRKLAVNVHSDKFFSGLCSDHSIVFLSCNSFVDRRGPGFWKFNNSLLDDHIYVEQITEIISREISATLHLDPSLRWDFIKLKNRSESI</sequence>
<protein>
    <recommendedName>
        <fullName evidence="3">Endonuclease/exonuclease/phosphatase domain-containing protein</fullName>
    </recommendedName>
</protein>
<dbReference type="Gene3D" id="3.60.10.10">
    <property type="entry name" value="Endonuclease/exonuclease/phosphatase"/>
    <property type="match status" value="1"/>
</dbReference>
<accession>A0A9Q1CAZ8</accession>
<organism evidence="1 2">
    <name type="scientific">Holothuria leucospilota</name>
    <name type="common">Black long sea cucumber</name>
    <name type="synonym">Mertensiothuria leucospilota</name>
    <dbReference type="NCBI Taxonomy" id="206669"/>
    <lineage>
        <taxon>Eukaryota</taxon>
        <taxon>Metazoa</taxon>
        <taxon>Echinodermata</taxon>
        <taxon>Eleutherozoa</taxon>
        <taxon>Echinozoa</taxon>
        <taxon>Holothuroidea</taxon>
        <taxon>Aspidochirotacea</taxon>
        <taxon>Aspidochirotida</taxon>
        <taxon>Holothuriidae</taxon>
        <taxon>Holothuria</taxon>
    </lineage>
</organism>
<reference evidence="1" key="1">
    <citation type="submission" date="2021-10" db="EMBL/GenBank/DDBJ databases">
        <title>Tropical sea cucumber genome reveals ecological adaptation and Cuvierian tubules defense mechanism.</title>
        <authorList>
            <person name="Chen T."/>
        </authorList>
    </citation>
    <scope>NUCLEOTIDE SEQUENCE</scope>
    <source>
        <strain evidence="1">Nanhai2018</strain>
        <tissue evidence="1">Muscle</tissue>
    </source>
</reference>
<dbReference type="CDD" id="cd09076">
    <property type="entry name" value="L1-EN"/>
    <property type="match status" value="1"/>
</dbReference>
<evidence type="ECO:0000313" key="1">
    <source>
        <dbReference type="EMBL" id="KAJ8041254.1"/>
    </source>
</evidence>
<dbReference type="AlphaFoldDB" id="A0A9Q1CAZ8"/>
<evidence type="ECO:0008006" key="3">
    <source>
        <dbReference type="Google" id="ProtNLM"/>
    </source>
</evidence>
<name>A0A9Q1CAZ8_HOLLE</name>